<dbReference type="PIRSF" id="PIRSF014439">
    <property type="entry name" value="APE1894_ACT"/>
    <property type="match status" value="1"/>
</dbReference>
<dbReference type="InterPro" id="IPR027795">
    <property type="entry name" value="CASTOR_ACT_dom"/>
</dbReference>
<dbReference type="InterPro" id="IPR045865">
    <property type="entry name" value="ACT-like_dom_sf"/>
</dbReference>
<dbReference type="InterPro" id="IPR002912">
    <property type="entry name" value="ACT_dom"/>
</dbReference>
<accession>A0A497EJU1</accession>
<dbReference type="EMBL" id="QMQV01000223">
    <property type="protein sequence ID" value="RLE45868.1"/>
    <property type="molecule type" value="Genomic_DNA"/>
</dbReference>
<name>A0A497EJU1_9CREN</name>
<dbReference type="PROSITE" id="PS51671">
    <property type="entry name" value="ACT"/>
    <property type="match status" value="1"/>
</dbReference>
<dbReference type="Pfam" id="PF13840">
    <property type="entry name" value="ACT_7"/>
    <property type="match status" value="1"/>
</dbReference>
<dbReference type="InterPro" id="IPR016619">
    <property type="entry name" value="UCP014439_ACT"/>
</dbReference>
<gene>
    <name evidence="2" type="ORF">DRJ31_10710</name>
</gene>
<evidence type="ECO:0000313" key="2">
    <source>
        <dbReference type="EMBL" id="RLE45868.1"/>
    </source>
</evidence>
<dbReference type="SUPFAM" id="SSF55021">
    <property type="entry name" value="ACT-like"/>
    <property type="match status" value="1"/>
</dbReference>
<reference evidence="2 3" key="1">
    <citation type="submission" date="2018-06" db="EMBL/GenBank/DDBJ databases">
        <title>Extensive metabolic versatility and redundancy in microbially diverse, dynamic hydrothermal sediments.</title>
        <authorList>
            <person name="Dombrowski N."/>
            <person name="Teske A."/>
            <person name="Baker B.J."/>
        </authorList>
    </citation>
    <scope>NUCLEOTIDE SEQUENCE [LARGE SCALE GENOMIC DNA]</scope>
    <source>
        <strain evidence="2">B66_G16</strain>
    </source>
</reference>
<feature type="domain" description="ACT" evidence="1">
    <location>
        <begin position="157"/>
        <end position="220"/>
    </location>
</feature>
<proteinExistence type="predicted"/>
<comment type="caution">
    <text evidence="2">The sequence shown here is derived from an EMBL/GenBank/DDBJ whole genome shotgun (WGS) entry which is preliminary data.</text>
</comment>
<evidence type="ECO:0000259" key="1">
    <source>
        <dbReference type="PROSITE" id="PS51671"/>
    </source>
</evidence>
<organism evidence="2 3">
    <name type="scientific">Thermoproteota archaeon</name>
    <dbReference type="NCBI Taxonomy" id="2056631"/>
    <lineage>
        <taxon>Archaea</taxon>
        <taxon>Thermoproteota</taxon>
    </lineage>
</organism>
<dbReference type="AlphaFoldDB" id="A0A497EJU1"/>
<evidence type="ECO:0000313" key="3">
    <source>
        <dbReference type="Proteomes" id="UP000278475"/>
    </source>
</evidence>
<protein>
    <submittedName>
        <fullName evidence="2">ACT domain-containing protein</fullName>
    </submittedName>
</protein>
<dbReference type="Gene3D" id="3.30.70.260">
    <property type="match status" value="1"/>
</dbReference>
<sequence length="220" mass="25209">MKTSEATRKVLERYPFVLECLKRGIINYSALARAIYDEVVEETGERVELDSIKMAIIRTVEKLRKTEKYIERQIRNLIAKSTLELKEDIAVITVKHYPLDRVSLVTKKYGFRFFQLTQGIGTITIAFDQRNLEEVIKEIGRDNIVSVLKDQSAIILVSPEEIIDTPGVIAYVTGILTRFGINITQIISCYTDTVFVVDKKLSMQAYDVLKKLISSLREEK</sequence>
<dbReference type="Proteomes" id="UP000278475">
    <property type="component" value="Unassembled WGS sequence"/>
</dbReference>